<evidence type="ECO:0000259" key="2">
    <source>
        <dbReference type="Pfam" id="PF14479"/>
    </source>
</evidence>
<evidence type="ECO:0000313" key="3">
    <source>
        <dbReference type="EMBL" id="KAF4306526.1"/>
    </source>
</evidence>
<dbReference type="PANTHER" id="PTHR37542:SF3">
    <property type="entry name" value="PRION-INHIBITION AND PROPAGATION HELO DOMAIN-CONTAINING PROTEIN"/>
    <property type="match status" value="1"/>
</dbReference>
<dbReference type="Proteomes" id="UP000572817">
    <property type="component" value="Unassembled WGS sequence"/>
</dbReference>
<sequence>MDPAGLAVGVVGLAALFNNAVDCFKYVQIGRNLGVDFQTSLLKLDMAQLRLSRWGKAVGLADDVQKAHSLHGVLGSDEDAKKAGEVLGHIVELFSRTEQASAKLKGQSGGPRAYDSPTDLDPAVESLHEKMRHLCHGRQNRTSLREKTKWALYKEEHVRKLIAEVTDLVKDLTELFPASKAAQQQICQDDVRNILKTVPSDSLAMLSNVAADQDLELEAAISDVTAKLHDDDTNQWNNHEVTKVNLQVSRQSFAGNQNFTENHYGGNGQCYLGADVESSLIEAARDGNQSKVKAFLQVLRRFMPPELVQVSSDDALVASVEQQHIEVVEYLLQEGADANCSIKGGPLLGLAIEKGDSDITELLLSRSAQKPARNNGSFHARQVKHHTVVAEVAKWQVFSFNDTTRAHCVALGISSIHVDTGSNLRVRACAEVDEGQRIFSITLQSWFTTNLKEAGCCCMEIATNSPDYQYGTFNTMDDHPWTEPQPKTSRRITFKRAYAAPPKVVVWFNSMDISSDGGWRVHTYATEVTETGFTINIDTWDDSKISSCGATWIAHPADMPEVSSGELPPRGHSSHENSGYVTFDSMGFQVPPRVLIGINKLDFDHAQKLRISAGAPEIMKERMRWHISTWDNIGSAAASYIAFNPALLTLSSP</sequence>
<dbReference type="GO" id="GO:0007155">
    <property type="term" value="P:cell adhesion"/>
    <property type="evidence" value="ECO:0007669"/>
    <property type="project" value="InterPro"/>
</dbReference>
<dbReference type="AlphaFoldDB" id="A0A8H4ISS0"/>
<dbReference type="InterPro" id="IPR002110">
    <property type="entry name" value="Ankyrin_rpt"/>
</dbReference>
<proteinExistence type="predicted"/>
<dbReference type="Pfam" id="PF12796">
    <property type="entry name" value="Ank_2"/>
    <property type="match status" value="1"/>
</dbReference>
<reference evidence="3" key="1">
    <citation type="submission" date="2020-04" db="EMBL/GenBank/DDBJ databases">
        <title>Genome Assembly and Annotation of Botryosphaeria dothidea sdau 11-99, a Latent Pathogen of Apple Fruit Ring Rot in China.</title>
        <authorList>
            <person name="Yu C."/>
            <person name="Diao Y."/>
            <person name="Lu Q."/>
            <person name="Zhao J."/>
            <person name="Cui S."/>
            <person name="Peng C."/>
            <person name="He B."/>
            <person name="Liu H."/>
        </authorList>
    </citation>
    <scope>NUCLEOTIDE SEQUENCE [LARGE SCALE GENOMIC DNA]</scope>
    <source>
        <strain evidence="3">Sdau11-99</strain>
    </source>
</reference>
<dbReference type="SMART" id="SM00248">
    <property type="entry name" value="ANK"/>
    <property type="match status" value="2"/>
</dbReference>
<dbReference type="Pfam" id="PF09458">
    <property type="entry name" value="H_lectin"/>
    <property type="match status" value="2"/>
</dbReference>
<dbReference type="InterPro" id="IPR019019">
    <property type="entry name" value="H-type_lectin_domain"/>
</dbReference>
<dbReference type="Gene3D" id="2.60.40.2080">
    <property type="match status" value="2"/>
</dbReference>
<protein>
    <recommendedName>
        <fullName evidence="5">Prion-inhibition and propagation HeLo domain-containing protein</fullName>
    </recommendedName>
</protein>
<dbReference type="InterPro" id="IPR036770">
    <property type="entry name" value="Ankyrin_rpt-contain_sf"/>
</dbReference>
<evidence type="ECO:0000313" key="4">
    <source>
        <dbReference type="Proteomes" id="UP000572817"/>
    </source>
</evidence>
<dbReference type="SUPFAM" id="SSF141086">
    <property type="entry name" value="Agglutinin HPA-like"/>
    <property type="match status" value="2"/>
</dbReference>
<feature type="domain" description="Prion-inhibition and propagation HeLo" evidence="2">
    <location>
        <begin position="5"/>
        <end position="194"/>
    </location>
</feature>
<dbReference type="Pfam" id="PF14479">
    <property type="entry name" value="HeLo"/>
    <property type="match status" value="1"/>
</dbReference>
<dbReference type="GO" id="GO:0030246">
    <property type="term" value="F:carbohydrate binding"/>
    <property type="evidence" value="ECO:0007669"/>
    <property type="project" value="InterPro"/>
</dbReference>
<organism evidence="3 4">
    <name type="scientific">Botryosphaeria dothidea</name>
    <dbReference type="NCBI Taxonomy" id="55169"/>
    <lineage>
        <taxon>Eukaryota</taxon>
        <taxon>Fungi</taxon>
        <taxon>Dikarya</taxon>
        <taxon>Ascomycota</taxon>
        <taxon>Pezizomycotina</taxon>
        <taxon>Dothideomycetes</taxon>
        <taxon>Dothideomycetes incertae sedis</taxon>
        <taxon>Botryosphaeriales</taxon>
        <taxon>Botryosphaeriaceae</taxon>
        <taxon>Botryosphaeria</taxon>
    </lineage>
</organism>
<dbReference type="Gene3D" id="1.25.40.20">
    <property type="entry name" value="Ankyrin repeat-containing domain"/>
    <property type="match status" value="1"/>
</dbReference>
<dbReference type="Gene3D" id="1.20.120.1020">
    <property type="entry name" value="Prion-inhibition and propagation, HeLo domain"/>
    <property type="match status" value="1"/>
</dbReference>
<dbReference type="OrthoDB" id="20872at2759"/>
<accession>A0A8H4ISS0</accession>
<dbReference type="InterPro" id="IPR038305">
    <property type="entry name" value="HeLo_sf"/>
</dbReference>
<evidence type="ECO:0000259" key="1">
    <source>
        <dbReference type="Pfam" id="PF09458"/>
    </source>
</evidence>
<comment type="caution">
    <text evidence="3">The sequence shown here is derived from an EMBL/GenBank/DDBJ whole genome shotgun (WGS) entry which is preliminary data.</text>
</comment>
<dbReference type="InterPro" id="IPR037221">
    <property type="entry name" value="H-type_lectin_dom_sf"/>
</dbReference>
<name>A0A8H4ISS0_9PEZI</name>
<dbReference type="EMBL" id="WWBZ02000033">
    <property type="protein sequence ID" value="KAF4306526.1"/>
    <property type="molecule type" value="Genomic_DNA"/>
</dbReference>
<keyword evidence="4" id="KW-1185">Reference proteome</keyword>
<feature type="domain" description="H-type lectin" evidence="1">
    <location>
        <begin position="581"/>
        <end position="643"/>
    </location>
</feature>
<feature type="domain" description="H-type lectin" evidence="1">
    <location>
        <begin position="490"/>
        <end position="555"/>
    </location>
</feature>
<evidence type="ECO:0008006" key="5">
    <source>
        <dbReference type="Google" id="ProtNLM"/>
    </source>
</evidence>
<dbReference type="PANTHER" id="PTHR37542">
    <property type="entry name" value="HELO DOMAIN-CONTAINING PROTEIN-RELATED"/>
    <property type="match status" value="1"/>
</dbReference>
<gene>
    <name evidence="3" type="ORF">GTA08_BOTSDO05912</name>
</gene>
<dbReference type="InterPro" id="IPR029498">
    <property type="entry name" value="HeLo_dom"/>
</dbReference>
<dbReference type="SUPFAM" id="SSF48403">
    <property type="entry name" value="Ankyrin repeat"/>
    <property type="match status" value="1"/>
</dbReference>